<evidence type="ECO:0000313" key="2">
    <source>
        <dbReference type="EMBL" id="MFC5946414.1"/>
    </source>
</evidence>
<keyword evidence="3" id="KW-1185">Reference proteome</keyword>
<dbReference type="InterPro" id="IPR015797">
    <property type="entry name" value="NUDIX_hydrolase-like_dom_sf"/>
</dbReference>
<dbReference type="Pfam" id="PF00293">
    <property type="entry name" value="NUDIX"/>
    <property type="match status" value="1"/>
</dbReference>
<dbReference type="RefSeq" id="WP_377539423.1">
    <property type="nucleotide sequence ID" value="NZ_JBHSQQ010000729.1"/>
</dbReference>
<comment type="caution">
    <text evidence="2">The sequence shown here is derived from an EMBL/GenBank/DDBJ whole genome shotgun (WGS) entry which is preliminary data.</text>
</comment>
<sequence>MTENGDKTPLVVLTVRCQKLCALVWKRDKPPYEGRWALSGGFIQLGDDLAAAAGRVLAERAGLPGAP</sequence>
<accession>A0ABW1I283</accession>
<organism evidence="2 3">
    <name type="scientific">Micromonospora harpali</name>
    <dbReference type="NCBI Taxonomy" id="1490225"/>
    <lineage>
        <taxon>Bacteria</taxon>
        <taxon>Bacillati</taxon>
        <taxon>Actinomycetota</taxon>
        <taxon>Actinomycetes</taxon>
        <taxon>Micromonosporales</taxon>
        <taxon>Micromonosporaceae</taxon>
        <taxon>Micromonospora</taxon>
    </lineage>
</organism>
<reference evidence="3" key="1">
    <citation type="journal article" date="2019" name="Int. J. Syst. Evol. Microbiol.">
        <title>The Global Catalogue of Microorganisms (GCM) 10K type strain sequencing project: providing services to taxonomists for standard genome sequencing and annotation.</title>
        <authorList>
            <consortium name="The Broad Institute Genomics Platform"/>
            <consortium name="The Broad Institute Genome Sequencing Center for Infectious Disease"/>
            <person name="Wu L."/>
            <person name="Ma J."/>
        </authorList>
    </citation>
    <scope>NUCLEOTIDE SEQUENCE [LARGE SCALE GENOMIC DNA]</scope>
    <source>
        <strain evidence="3">CGMCC 4.7173</strain>
    </source>
</reference>
<feature type="non-terminal residue" evidence="2">
    <location>
        <position position="67"/>
    </location>
</feature>
<proteinExistence type="predicted"/>
<evidence type="ECO:0000313" key="3">
    <source>
        <dbReference type="Proteomes" id="UP001596207"/>
    </source>
</evidence>
<dbReference type="InterPro" id="IPR000086">
    <property type="entry name" value="NUDIX_hydrolase_dom"/>
</dbReference>
<evidence type="ECO:0000259" key="1">
    <source>
        <dbReference type="Pfam" id="PF00293"/>
    </source>
</evidence>
<dbReference type="SUPFAM" id="SSF55811">
    <property type="entry name" value="Nudix"/>
    <property type="match status" value="1"/>
</dbReference>
<protein>
    <submittedName>
        <fullName evidence="2">NUDIX domain-containing protein</fullName>
    </submittedName>
</protein>
<feature type="domain" description="Nudix hydrolase" evidence="1">
    <location>
        <begin position="16"/>
        <end position="64"/>
    </location>
</feature>
<dbReference type="EMBL" id="JBHSQQ010000729">
    <property type="protein sequence ID" value="MFC5946414.1"/>
    <property type="molecule type" value="Genomic_DNA"/>
</dbReference>
<dbReference type="Proteomes" id="UP001596207">
    <property type="component" value="Unassembled WGS sequence"/>
</dbReference>
<gene>
    <name evidence="2" type="ORF">ACFPZ4_33975</name>
</gene>
<name>A0ABW1I283_9ACTN</name>
<dbReference type="Gene3D" id="3.90.79.10">
    <property type="entry name" value="Nucleoside Triphosphate Pyrophosphohydrolase"/>
    <property type="match status" value="1"/>
</dbReference>